<reference evidence="2" key="2">
    <citation type="journal article" date="2022" name="Proc. Natl. Acad. Sci. U.S.A.">
        <title>Diploid-dominant life cycles characterize the early evolution of Fungi.</title>
        <authorList>
            <person name="Amses K.R."/>
            <person name="Simmons D.R."/>
            <person name="Longcore J.E."/>
            <person name="Mondo S.J."/>
            <person name="Seto K."/>
            <person name="Jeronimo G.H."/>
            <person name="Bonds A.E."/>
            <person name="Quandt C.A."/>
            <person name="Davis W.J."/>
            <person name="Chang Y."/>
            <person name="Federici B.A."/>
            <person name="Kuo A."/>
            <person name="LaButti K."/>
            <person name="Pangilinan J."/>
            <person name="Andreopoulos W."/>
            <person name="Tritt A."/>
            <person name="Riley R."/>
            <person name="Hundley H."/>
            <person name="Johnson J."/>
            <person name="Lipzen A."/>
            <person name="Barry K."/>
            <person name="Lang B.F."/>
            <person name="Cuomo C.A."/>
            <person name="Buchler N.E."/>
            <person name="Grigoriev I.V."/>
            <person name="Spatafora J.W."/>
            <person name="Stajich J.E."/>
            <person name="James T.Y."/>
        </authorList>
    </citation>
    <scope>NUCLEOTIDE SEQUENCE</scope>
    <source>
        <strain evidence="2">AG</strain>
    </source>
</reference>
<sequence>MLGPRQFVNPFVSSHLHAMATLFDNRCESVIDLSIGAPSRDMMPISMMAAACHTALSCEDAWHSFQYGPESGDHAFREELAVLLSTQILNLDSDQHTPVQSHTLACTSGASQSLANLLSLLTHPIYTTHVFLQSPTYHLVFQMIKDRGFDQKQLIAVPEDADGIKIEWLQKQLDELQIGESSRHPRFYNAVLYTVPTYSNPSSTILSPERRLQLVELARRHNLLVICDDVYDMLYYDTTIRPPPSLISYDLNDIQSRPGRGNVISNGTFSKILAPGTRCGWIQARPELINLITESGVYVSGGSPAHFVSKMIHEALKNGSLSKHIKDSRSVLHDRLVNGLSKPIDNLLLPLGCSYCKPRGGYFVWLKLPKSISSIRLQNTIEKHKINVSCGYGYKFAVPSEGDIESKLDIGRHIRLCFAYYNTSDLNTAVGYLHQAIQLCIDEADEECN</sequence>
<proteinExistence type="predicted"/>
<protein>
    <recommendedName>
        <fullName evidence="1">Aminotransferase class I/classII large domain-containing protein</fullName>
    </recommendedName>
</protein>
<evidence type="ECO:0000313" key="2">
    <source>
        <dbReference type="EMBL" id="KAI8584798.1"/>
    </source>
</evidence>
<dbReference type="Gene3D" id="3.90.1150.10">
    <property type="entry name" value="Aspartate Aminotransferase, domain 1"/>
    <property type="match status" value="1"/>
</dbReference>
<evidence type="ECO:0000313" key="3">
    <source>
        <dbReference type="Proteomes" id="UP001206595"/>
    </source>
</evidence>
<dbReference type="Proteomes" id="UP001206595">
    <property type="component" value="Unassembled WGS sequence"/>
</dbReference>
<evidence type="ECO:0000259" key="1">
    <source>
        <dbReference type="Pfam" id="PF00155"/>
    </source>
</evidence>
<accession>A0AAD5EJB8</accession>
<dbReference type="InterPro" id="IPR015422">
    <property type="entry name" value="PyrdxlP-dep_Trfase_small"/>
</dbReference>
<gene>
    <name evidence="2" type="ORF">K450DRAFT_218058</name>
</gene>
<dbReference type="PANTHER" id="PTHR42858">
    <property type="entry name" value="AMINOTRANSFERASE"/>
    <property type="match status" value="1"/>
</dbReference>
<keyword evidence="3" id="KW-1185">Reference proteome</keyword>
<dbReference type="EMBL" id="MU620892">
    <property type="protein sequence ID" value="KAI8584798.1"/>
    <property type="molecule type" value="Genomic_DNA"/>
</dbReference>
<reference evidence="2" key="1">
    <citation type="submission" date="2021-06" db="EMBL/GenBank/DDBJ databases">
        <authorList>
            <consortium name="DOE Joint Genome Institute"/>
            <person name="Mondo S.J."/>
            <person name="Amses K.R."/>
            <person name="Simmons D.R."/>
            <person name="Longcore J.E."/>
            <person name="Seto K."/>
            <person name="Alves G.H."/>
            <person name="Bonds A.E."/>
            <person name="Quandt C.A."/>
            <person name="Davis W.J."/>
            <person name="Chang Y."/>
            <person name="Letcher P.M."/>
            <person name="Powell M.J."/>
            <person name="Kuo A."/>
            <person name="Labutti K."/>
            <person name="Pangilinan J."/>
            <person name="Andreopoulos W."/>
            <person name="Tritt A."/>
            <person name="Riley R."/>
            <person name="Hundley H."/>
            <person name="Johnson J."/>
            <person name="Lipzen A."/>
            <person name="Barry K."/>
            <person name="Berbee M.L."/>
            <person name="Buchler N.E."/>
            <person name="Grigoriev I.V."/>
            <person name="Spatafora J.W."/>
            <person name="Stajich J.E."/>
            <person name="James T.Y."/>
        </authorList>
    </citation>
    <scope>NUCLEOTIDE SEQUENCE</scope>
    <source>
        <strain evidence="2">AG</strain>
    </source>
</reference>
<dbReference type="GO" id="GO:0030170">
    <property type="term" value="F:pyridoxal phosphate binding"/>
    <property type="evidence" value="ECO:0007669"/>
    <property type="project" value="InterPro"/>
</dbReference>
<dbReference type="GO" id="GO:0047536">
    <property type="term" value="F:2-aminoadipate transaminase activity"/>
    <property type="evidence" value="ECO:0007669"/>
    <property type="project" value="TreeGrafter"/>
</dbReference>
<dbReference type="AlphaFoldDB" id="A0AAD5EJB8"/>
<name>A0AAD5EJB8_UMBRA</name>
<feature type="domain" description="Aminotransferase class I/classII large" evidence="1">
    <location>
        <begin position="29"/>
        <end position="431"/>
    </location>
</feature>
<dbReference type="CDD" id="cd00609">
    <property type="entry name" value="AAT_like"/>
    <property type="match status" value="1"/>
</dbReference>
<comment type="caution">
    <text evidence="2">The sequence shown here is derived from an EMBL/GenBank/DDBJ whole genome shotgun (WGS) entry which is preliminary data.</text>
</comment>
<dbReference type="Pfam" id="PF00155">
    <property type="entry name" value="Aminotran_1_2"/>
    <property type="match status" value="1"/>
</dbReference>
<dbReference type="SUPFAM" id="SSF53383">
    <property type="entry name" value="PLP-dependent transferases"/>
    <property type="match status" value="1"/>
</dbReference>
<dbReference type="InterPro" id="IPR015424">
    <property type="entry name" value="PyrdxlP-dep_Trfase"/>
</dbReference>
<dbReference type="InterPro" id="IPR004839">
    <property type="entry name" value="Aminotransferase_I/II_large"/>
</dbReference>
<organism evidence="2 3">
    <name type="scientific">Umbelopsis ramanniana AG</name>
    <dbReference type="NCBI Taxonomy" id="1314678"/>
    <lineage>
        <taxon>Eukaryota</taxon>
        <taxon>Fungi</taxon>
        <taxon>Fungi incertae sedis</taxon>
        <taxon>Mucoromycota</taxon>
        <taxon>Mucoromycotina</taxon>
        <taxon>Umbelopsidomycetes</taxon>
        <taxon>Umbelopsidales</taxon>
        <taxon>Umbelopsidaceae</taxon>
        <taxon>Umbelopsis</taxon>
    </lineage>
</organism>
<dbReference type="Gene3D" id="3.40.640.10">
    <property type="entry name" value="Type I PLP-dependent aspartate aminotransferase-like (Major domain)"/>
    <property type="match status" value="1"/>
</dbReference>
<dbReference type="GeneID" id="75910493"/>
<dbReference type="PANTHER" id="PTHR42858:SF1">
    <property type="entry name" value="LD15494P"/>
    <property type="match status" value="1"/>
</dbReference>
<dbReference type="InterPro" id="IPR015421">
    <property type="entry name" value="PyrdxlP-dep_Trfase_major"/>
</dbReference>
<dbReference type="RefSeq" id="XP_051449802.1">
    <property type="nucleotide sequence ID" value="XM_051585143.1"/>
</dbReference>